<name>A0A6B1FS98_9CHLR</name>
<evidence type="ECO:0000256" key="4">
    <source>
        <dbReference type="ARBA" id="ARBA00023139"/>
    </source>
</evidence>
<dbReference type="PANTHER" id="PTHR43649">
    <property type="entry name" value="ARABINOSE-BINDING PROTEIN-RELATED"/>
    <property type="match status" value="1"/>
</dbReference>
<evidence type="ECO:0000256" key="3">
    <source>
        <dbReference type="ARBA" id="ARBA00023136"/>
    </source>
</evidence>
<organism evidence="6">
    <name type="scientific">Caldilineaceae bacterium SB0675_bin_29</name>
    <dbReference type="NCBI Taxonomy" id="2605266"/>
    <lineage>
        <taxon>Bacteria</taxon>
        <taxon>Bacillati</taxon>
        <taxon>Chloroflexota</taxon>
        <taxon>Caldilineae</taxon>
        <taxon>Caldilineales</taxon>
        <taxon>Caldilineaceae</taxon>
    </lineage>
</organism>
<sequence>MVNAAATFVASYALCLVSLYSKYPDAFELNRRKVAISKRTSFTRRHFLKLSGTAGATAMLAACGPSGAPEASSSAEGASADMAQTATQSIPELLGADMPGSPDKPRGWTTVLPDLPEGLPPAPGQEPIEISTTRRVDAQTKFSEGDSLEDNPFSRMIEKLFGVKLTVAWSWSSGDEATTKYNLAMASGDMPDYLETVPSHIFVKMVEANLLEDITDAYTMYASQRWQDIWAEYGELPWIFTTVNGRKYGLPRVEDLAHNDNILWYRQDWFDALGLGVPQTLDELHDTALAIVEADIGKGAPGTTIGLLANKSYSATWFGSIDPIWALHGVVPRHWTEVGGELVFDSIRDEMREPLALLNQWYEDGIFREDFFTISTSDSIQDVAASTCGIHYTPSWGAWLDTVRNDPETVWAFADNPAGPDGVRARHTENNFRSSPFCFRKGMEHVDQIFTITNFMHELTEDYDRRFHGWESHNYEWLEDGSVAATGISWSPWAIGPIGTRGSGMIDPRHVANLIHYQLEEWGKIPAEERDAYQTLSLEDPTGVRILGKQSRLFILETAEQGKITQYQSLPTPTMIERGSDLNKLQEETLLGIIIGEKPLSEFDEFVDQWKSQGGDQMTQEVNEWWAAMS</sequence>
<keyword evidence="2" id="KW-0732">Signal</keyword>
<protein>
    <submittedName>
        <fullName evidence="6">Extracellular solute-binding protein</fullName>
    </submittedName>
</protein>
<dbReference type="PANTHER" id="PTHR43649:SF33">
    <property type="entry name" value="POLYGALACTURONAN_RHAMNOGALACTURONAN-BINDING PROTEIN YTCQ"/>
    <property type="match status" value="1"/>
</dbReference>
<evidence type="ECO:0000256" key="5">
    <source>
        <dbReference type="ARBA" id="ARBA00023288"/>
    </source>
</evidence>
<evidence type="ECO:0000256" key="1">
    <source>
        <dbReference type="ARBA" id="ARBA00022475"/>
    </source>
</evidence>
<accession>A0A6B1FS98</accession>
<gene>
    <name evidence="6" type="ORF">F4148_01535</name>
</gene>
<dbReference type="InterPro" id="IPR050490">
    <property type="entry name" value="Bact_solute-bd_prot1"/>
</dbReference>
<dbReference type="Gene3D" id="3.40.190.10">
    <property type="entry name" value="Periplasmic binding protein-like II"/>
    <property type="match status" value="2"/>
</dbReference>
<dbReference type="PROSITE" id="PS51318">
    <property type="entry name" value="TAT"/>
    <property type="match status" value="1"/>
</dbReference>
<dbReference type="InterPro" id="IPR006059">
    <property type="entry name" value="SBP"/>
</dbReference>
<reference evidence="6" key="1">
    <citation type="submission" date="2019-09" db="EMBL/GenBank/DDBJ databases">
        <title>Characterisation of the sponge microbiome using genome-centric metagenomics.</title>
        <authorList>
            <person name="Engelberts J.P."/>
            <person name="Robbins S.J."/>
            <person name="De Goeij J.M."/>
            <person name="Aranda M."/>
            <person name="Bell S.C."/>
            <person name="Webster N.S."/>
        </authorList>
    </citation>
    <scope>NUCLEOTIDE SEQUENCE</scope>
    <source>
        <strain evidence="6">SB0675_bin_29</strain>
    </source>
</reference>
<keyword evidence="5" id="KW-0449">Lipoprotein</keyword>
<dbReference type="InterPro" id="IPR006311">
    <property type="entry name" value="TAT_signal"/>
</dbReference>
<proteinExistence type="predicted"/>
<dbReference type="NCBIfam" id="TIGR01409">
    <property type="entry name" value="TAT_signal_seq"/>
    <property type="match status" value="1"/>
</dbReference>
<evidence type="ECO:0000313" key="6">
    <source>
        <dbReference type="EMBL" id="MYH60492.1"/>
    </source>
</evidence>
<keyword evidence="3" id="KW-0472">Membrane</keyword>
<dbReference type="EMBL" id="VYDA01000055">
    <property type="protein sequence ID" value="MYH60492.1"/>
    <property type="molecule type" value="Genomic_DNA"/>
</dbReference>
<dbReference type="Pfam" id="PF01547">
    <property type="entry name" value="SBP_bac_1"/>
    <property type="match status" value="1"/>
</dbReference>
<dbReference type="InterPro" id="IPR019546">
    <property type="entry name" value="TAT_signal_bac_arc"/>
</dbReference>
<dbReference type="SUPFAM" id="SSF53850">
    <property type="entry name" value="Periplasmic binding protein-like II"/>
    <property type="match status" value="1"/>
</dbReference>
<dbReference type="AlphaFoldDB" id="A0A6B1FS98"/>
<keyword evidence="4" id="KW-0564">Palmitate</keyword>
<keyword evidence="1" id="KW-1003">Cell membrane</keyword>
<evidence type="ECO:0000256" key="2">
    <source>
        <dbReference type="ARBA" id="ARBA00022729"/>
    </source>
</evidence>
<comment type="caution">
    <text evidence="6">The sequence shown here is derived from an EMBL/GenBank/DDBJ whole genome shotgun (WGS) entry which is preliminary data.</text>
</comment>